<dbReference type="Proteomes" id="UP000242913">
    <property type="component" value="Unassembled WGS sequence"/>
</dbReference>
<reference evidence="10 11" key="1">
    <citation type="submission" date="2015-12" db="EMBL/GenBank/DDBJ databases">
        <title>Draft genome of the nematode, Onchocerca flexuosa.</title>
        <authorList>
            <person name="Mitreva M."/>
        </authorList>
    </citation>
    <scope>NUCLEOTIDE SEQUENCE [LARGE SCALE GENOMIC DNA]</scope>
    <source>
        <strain evidence="10">Red Deer</strain>
    </source>
</reference>
<evidence type="ECO:0000256" key="1">
    <source>
        <dbReference type="ARBA" id="ARBA00004123"/>
    </source>
</evidence>
<evidence type="ECO:0000256" key="6">
    <source>
        <dbReference type="PROSITE-ProRule" id="PRU01324"/>
    </source>
</evidence>
<feature type="compositionally biased region" description="Low complexity" evidence="8">
    <location>
        <begin position="627"/>
        <end position="638"/>
    </location>
</feature>
<evidence type="ECO:0000313" key="10">
    <source>
        <dbReference type="EMBL" id="OZC09706.1"/>
    </source>
</evidence>
<name>A0A238BXQ9_9BILA</name>
<keyword evidence="4" id="KW-0804">Transcription</keyword>
<evidence type="ECO:0000256" key="7">
    <source>
        <dbReference type="SAM" id="Coils"/>
    </source>
</evidence>
<dbReference type="InterPro" id="IPR010844">
    <property type="entry name" value="Occludin_ELL"/>
</dbReference>
<evidence type="ECO:0000256" key="4">
    <source>
        <dbReference type="ARBA" id="ARBA00023163"/>
    </source>
</evidence>
<keyword evidence="11" id="KW-1185">Reference proteome</keyword>
<dbReference type="GO" id="GO:0006368">
    <property type="term" value="P:transcription elongation by RNA polymerase II"/>
    <property type="evidence" value="ECO:0007669"/>
    <property type="project" value="InterPro"/>
</dbReference>
<accession>A0A238BXQ9</accession>
<feature type="compositionally biased region" description="Low complexity" evidence="8">
    <location>
        <begin position="387"/>
        <end position="408"/>
    </location>
</feature>
<dbReference type="Gene3D" id="6.10.140.340">
    <property type="match status" value="1"/>
</dbReference>
<evidence type="ECO:0000256" key="8">
    <source>
        <dbReference type="SAM" id="MobiDB-lite"/>
    </source>
</evidence>
<evidence type="ECO:0000256" key="2">
    <source>
        <dbReference type="ARBA" id="ARBA00009171"/>
    </source>
</evidence>
<feature type="region of interest" description="Disordered" evidence="8">
    <location>
        <begin position="140"/>
        <end position="210"/>
    </location>
</feature>
<dbReference type="Pfam" id="PF10390">
    <property type="entry name" value="ELL"/>
    <property type="match status" value="1"/>
</dbReference>
<proteinExistence type="inferred from homology"/>
<dbReference type="InterPro" id="IPR031176">
    <property type="entry name" value="ELL/occludin"/>
</dbReference>
<dbReference type="GO" id="GO:0032968">
    <property type="term" value="P:positive regulation of transcription elongation by RNA polymerase II"/>
    <property type="evidence" value="ECO:0007669"/>
    <property type="project" value="TreeGrafter"/>
</dbReference>
<sequence>MPMAGTSSPRNSSSSGASLEVLRMQMDTDSMSRQSAMMIKLTDESIAALKVAQKTRQPIRLIIDKQGGTIEIGCNGQATKFRFVIQEVPGAPADAVSYDCQKRYRTVATFHSKIQAIVHFQVQTTAKALAETRDKLIEEEKKKQMKESSRNKREQRPVTVKRATNPLAIGAQRPSSSSARSHYSDPSSKSTASRSVGNQQQQQVSSNASAAGARSFVRAELSRRPLRKRVIHLVILGRFSSANEIFSQIRKDSLNEEIAQEDVDRIQEIIDEIAEGFSEVLRLSLAEFPDTISHTQRQNVGELNHEIGRLQLKQAFYNEVDARWPGFSSDEKSYVRKILSGTMGNNITNFAPVRKSRIVPMVAPGSGISFSNAVSLTDDSSFRAVQSKSPESTASSISSKSPSEINSNVNSTGMNSKVSDDLNNSNMLSSKRKAHASSVIAPPQIASKRPRQQSLSPPEDPLNANLAIHPQQMKNTSQHSTELNDTERPTEPMSSANAGLSPNFASQSCRDWLKEFPEPRSLEEAENYYLKFLEDYPKYLTCYNVLSAVVNEFKELEKKMNEAPKNSKEHEKAEEAIEMRYMHYQHDPEYLETRQRHENLRSKLEILKKHVDFWEKNQRRQLTTDRTSLNNNGNSNNHHTLKHTSAL</sequence>
<dbReference type="PANTHER" id="PTHR23288:SF17">
    <property type="entry name" value="RNA POLYMERASE II ELONGATION FACTOR ELL"/>
    <property type="match status" value="1"/>
</dbReference>
<dbReference type="EMBL" id="KZ269991">
    <property type="protein sequence ID" value="OZC09706.1"/>
    <property type="molecule type" value="Genomic_DNA"/>
</dbReference>
<feature type="region of interest" description="Disordered" evidence="8">
    <location>
        <begin position="623"/>
        <end position="647"/>
    </location>
</feature>
<dbReference type="PROSITE" id="PS51980">
    <property type="entry name" value="OCEL"/>
    <property type="match status" value="1"/>
</dbReference>
<feature type="compositionally biased region" description="Polar residues" evidence="8">
    <location>
        <begin position="472"/>
        <end position="483"/>
    </location>
</feature>
<gene>
    <name evidence="10" type="ORF">X798_03108</name>
</gene>
<keyword evidence="3" id="KW-0805">Transcription regulation</keyword>
<comment type="similarity">
    <text evidence="2 6">Belongs to the ELL/occludin family.</text>
</comment>
<comment type="subcellular location">
    <subcellularLocation>
        <location evidence="1">Nucleus</location>
    </subcellularLocation>
</comment>
<dbReference type="OrthoDB" id="6284217at2759"/>
<feature type="compositionally biased region" description="Basic and acidic residues" evidence="8">
    <location>
        <begin position="140"/>
        <end position="156"/>
    </location>
</feature>
<feature type="domain" description="OCEL" evidence="9">
    <location>
        <begin position="510"/>
        <end position="619"/>
    </location>
</feature>
<feature type="compositionally biased region" description="Polar residues" evidence="8">
    <location>
        <begin position="492"/>
        <end position="502"/>
    </location>
</feature>
<dbReference type="InterPro" id="IPR019464">
    <property type="entry name" value="ELL_N"/>
</dbReference>
<evidence type="ECO:0000259" key="9">
    <source>
        <dbReference type="PROSITE" id="PS51980"/>
    </source>
</evidence>
<organism evidence="10 11">
    <name type="scientific">Onchocerca flexuosa</name>
    <dbReference type="NCBI Taxonomy" id="387005"/>
    <lineage>
        <taxon>Eukaryota</taxon>
        <taxon>Metazoa</taxon>
        <taxon>Ecdysozoa</taxon>
        <taxon>Nematoda</taxon>
        <taxon>Chromadorea</taxon>
        <taxon>Rhabditida</taxon>
        <taxon>Spirurina</taxon>
        <taxon>Spiruromorpha</taxon>
        <taxon>Filarioidea</taxon>
        <taxon>Onchocercidae</taxon>
        <taxon>Onchocerca</taxon>
    </lineage>
</organism>
<protein>
    <recommendedName>
        <fullName evidence="9">OCEL domain-containing protein</fullName>
    </recommendedName>
</protein>
<dbReference type="PANTHER" id="PTHR23288">
    <property type="entry name" value="OCCLUDIN AND RNA POLYMERASE II ELONGATION FACTOR ELL"/>
    <property type="match status" value="1"/>
</dbReference>
<dbReference type="Pfam" id="PF07303">
    <property type="entry name" value="Occludin_ELL"/>
    <property type="match status" value="1"/>
</dbReference>
<feature type="region of interest" description="Disordered" evidence="8">
    <location>
        <begin position="385"/>
        <end position="502"/>
    </location>
</feature>
<dbReference type="GO" id="GO:0042795">
    <property type="term" value="P:snRNA transcription by RNA polymerase II"/>
    <property type="evidence" value="ECO:0007669"/>
    <property type="project" value="TreeGrafter"/>
</dbReference>
<evidence type="ECO:0000256" key="3">
    <source>
        <dbReference type="ARBA" id="ARBA00023015"/>
    </source>
</evidence>
<evidence type="ECO:0000256" key="5">
    <source>
        <dbReference type="ARBA" id="ARBA00023242"/>
    </source>
</evidence>
<keyword evidence="7" id="KW-0175">Coiled coil</keyword>
<feature type="compositionally biased region" description="Low complexity" evidence="8">
    <location>
        <begin position="175"/>
        <end position="210"/>
    </location>
</feature>
<dbReference type="SUPFAM" id="SSF144292">
    <property type="entry name" value="occludin/ELL-like"/>
    <property type="match status" value="1"/>
</dbReference>
<evidence type="ECO:0000313" key="11">
    <source>
        <dbReference type="Proteomes" id="UP000242913"/>
    </source>
</evidence>
<keyword evidence="5" id="KW-0539">Nucleus</keyword>
<dbReference type="InterPro" id="IPR042065">
    <property type="entry name" value="E3_ELL-like"/>
</dbReference>
<dbReference type="Gene3D" id="1.10.10.2670">
    <property type="entry name" value="E3 ubiquitin-protein ligase"/>
    <property type="match status" value="1"/>
</dbReference>
<dbReference type="GO" id="GO:0000987">
    <property type="term" value="F:cis-regulatory region sequence-specific DNA binding"/>
    <property type="evidence" value="ECO:0007669"/>
    <property type="project" value="TreeGrafter"/>
</dbReference>
<dbReference type="AlphaFoldDB" id="A0A238BXQ9"/>
<dbReference type="GO" id="GO:0008023">
    <property type="term" value="C:transcription elongation factor complex"/>
    <property type="evidence" value="ECO:0007669"/>
    <property type="project" value="InterPro"/>
</dbReference>
<feature type="coiled-coil region" evidence="7">
    <location>
        <begin position="590"/>
        <end position="617"/>
    </location>
</feature>